<proteinExistence type="predicted"/>
<dbReference type="AlphaFoldDB" id="A0A8R7Q4K4"/>
<reference evidence="3" key="1">
    <citation type="journal article" date="2013" name="Nature">
        <title>Draft genome of the wheat A-genome progenitor Triticum urartu.</title>
        <authorList>
            <person name="Ling H.Q."/>
            <person name="Zhao S."/>
            <person name="Liu D."/>
            <person name="Wang J."/>
            <person name="Sun H."/>
            <person name="Zhang C."/>
            <person name="Fan H."/>
            <person name="Li D."/>
            <person name="Dong L."/>
            <person name="Tao Y."/>
            <person name="Gao C."/>
            <person name="Wu H."/>
            <person name="Li Y."/>
            <person name="Cui Y."/>
            <person name="Guo X."/>
            <person name="Zheng S."/>
            <person name="Wang B."/>
            <person name="Yu K."/>
            <person name="Liang Q."/>
            <person name="Yang W."/>
            <person name="Lou X."/>
            <person name="Chen J."/>
            <person name="Feng M."/>
            <person name="Jian J."/>
            <person name="Zhang X."/>
            <person name="Luo G."/>
            <person name="Jiang Y."/>
            <person name="Liu J."/>
            <person name="Wang Z."/>
            <person name="Sha Y."/>
            <person name="Zhang B."/>
            <person name="Wu H."/>
            <person name="Tang D."/>
            <person name="Shen Q."/>
            <person name="Xue P."/>
            <person name="Zou S."/>
            <person name="Wang X."/>
            <person name="Liu X."/>
            <person name="Wang F."/>
            <person name="Yang Y."/>
            <person name="An X."/>
            <person name="Dong Z."/>
            <person name="Zhang K."/>
            <person name="Zhang X."/>
            <person name="Luo M.C."/>
            <person name="Dvorak J."/>
            <person name="Tong Y."/>
            <person name="Wang J."/>
            <person name="Yang H."/>
            <person name="Li Z."/>
            <person name="Wang D."/>
            <person name="Zhang A."/>
            <person name="Wang J."/>
        </authorList>
    </citation>
    <scope>NUCLEOTIDE SEQUENCE</scope>
    <source>
        <strain evidence="3">cv. G1812</strain>
    </source>
</reference>
<feature type="compositionally biased region" description="Low complexity" evidence="1">
    <location>
        <begin position="64"/>
        <end position="83"/>
    </location>
</feature>
<feature type="region of interest" description="Disordered" evidence="1">
    <location>
        <begin position="209"/>
        <end position="249"/>
    </location>
</feature>
<evidence type="ECO:0000313" key="3">
    <source>
        <dbReference type="Proteomes" id="UP000015106"/>
    </source>
</evidence>
<evidence type="ECO:0000313" key="2">
    <source>
        <dbReference type="EnsemblPlants" id="TuG1812G0400001468.01.T04"/>
    </source>
</evidence>
<dbReference type="EnsemblPlants" id="TuG1812G0400001468.01.T04">
    <property type="protein sequence ID" value="TuG1812G0400001468.01.T04"/>
    <property type="gene ID" value="TuG1812G0400001468.01"/>
</dbReference>
<reference evidence="2" key="2">
    <citation type="submission" date="2018-03" db="EMBL/GenBank/DDBJ databases">
        <title>The Triticum urartu genome reveals the dynamic nature of wheat genome evolution.</title>
        <authorList>
            <person name="Ling H."/>
            <person name="Ma B."/>
            <person name="Shi X."/>
            <person name="Liu H."/>
            <person name="Dong L."/>
            <person name="Sun H."/>
            <person name="Cao Y."/>
            <person name="Gao Q."/>
            <person name="Zheng S."/>
            <person name="Li Y."/>
            <person name="Yu Y."/>
            <person name="Du H."/>
            <person name="Qi M."/>
            <person name="Li Y."/>
            <person name="Yu H."/>
            <person name="Cui Y."/>
            <person name="Wang N."/>
            <person name="Chen C."/>
            <person name="Wu H."/>
            <person name="Zhao Y."/>
            <person name="Zhang J."/>
            <person name="Li Y."/>
            <person name="Zhou W."/>
            <person name="Zhang B."/>
            <person name="Hu W."/>
            <person name="Eijk M."/>
            <person name="Tang J."/>
            <person name="Witsenboer H."/>
            <person name="Zhao S."/>
            <person name="Li Z."/>
            <person name="Zhang A."/>
            <person name="Wang D."/>
            <person name="Liang C."/>
        </authorList>
    </citation>
    <scope>NUCLEOTIDE SEQUENCE [LARGE SCALE GENOMIC DNA]</scope>
    <source>
        <strain evidence="2">cv. G1812</strain>
    </source>
</reference>
<dbReference type="Gramene" id="TuG1812G0400001468.01.T04">
    <property type="protein sequence ID" value="TuG1812G0400001468.01.T04"/>
    <property type="gene ID" value="TuG1812G0400001468.01"/>
</dbReference>
<name>A0A8R7Q4K4_TRIUA</name>
<protein>
    <submittedName>
        <fullName evidence="2">Uncharacterized protein</fullName>
    </submittedName>
</protein>
<dbReference type="Proteomes" id="UP000015106">
    <property type="component" value="Chromosome 4"/>
</dbReference>
<feature type="region of interest" description="Disordered" evidence="1">
    <location>
        <begin position="58"/>
        <end position="102"/>
    </location>
</feature>
<accession>A0A8R7Q4K4</accession>
<organism evidence="2 3">
    <name type="scientific">Triticum urartu</name>
    <name type="common">Red wild einkorn</name>
    <name type="synonym">Crithodium urartu</name>
    <dbReference type="NCBI Taxonomy" id="4572"/>
    <lineage>
        <taxon>Eukaryota</taxon>
        <taxon>Viridiplantae</taxon>
        <taxon>Streptophyta</taxon>
        <taxon>Embryophyta</taxon>
        <taxon>Tracheophyta</taxon>
        <taxon>Spermatophyta</taxon>
        <taxon>Magnoliopsida</taxon>
        <taxon>Liliopsida</taxon>
        <taxon>Poales</taxon>
        <taxon>Poaceae</taxon>
        <taxon>BOP clade</taxon>
        <taxon>Pooideae</taxon>
        <taxon>Triticodae</taxon>
        <taxon>Triticeae</taxon>
        <taxon>Triticinae</taxon>
        <taxon>Triticum</taxon>
    </lineage>
</organism>
<evidence type="ECO:0000256" key="1">
    <source>
        <dbReference type="SAM" id="MobiDB-lite"/>
    </source>
</evidence>
<keyword evidence="3" id="KW-1185">Reference proteome</keyword>
<sequence length="249" mass="26632">PPPPPTPLLAATHLRHTSPSHLRSSPHSQIQLATVERGDRGQDLRDALIVVANRSSADPRKFPGAKVPRGVRAAVRPPRVGPVRDGGGERPPQQGRRRGLEGEARLRWQRAGGGGLTLWSSAVGTSQSRVWPPSQVSEQHQEEELKQATTMHHRSSRWVASGTCNGFAANIISEFPVAVTTAATAYLPLMGVIFVDSFGFNATHDDGIAAHGTGAEPGHEEQRLRAGPRPARPQPADLRQGSPQVPHGG</sequence>
<reference evidence="2" key="3">
    <citation type="submission" date="2022-06" db="UniProtKB">
        <authorList>
            <consortium name="EnsemblPlants"/>
        </authorList>
    </citation>
    <scope>IDENTIFICATION</scope>
</reference>